<comment type="caution">
    <text evidence="4">The sequence shown here is derived from an EMBL/GenBank/DDBJ whole genome shotgun (WGS) entry which is preliminary data.</text>
</comment>
<keyword evidence="2" id="KW-0732">Signal</keyword>
<dbReference type="Pfam" id="PF26061">
    <property type="entry name" value="DUF8021"/>
    <property type="match status" value="1"/>
</dbReference>
<feature type="signal peptide" evidence="2">
    <location>
        <begin position="1"/>
        <end position="26"/>
    </location>
</feature>
<feature type="region of interest" description="Disordered" evidence="1">
    <location>
        <begin position="312"/>
        <end position="336"/>
    </location>
</feature>
<dbReference type="InterPro" id="IPR058334">
    <property type="entry name" value="DUF8021"/>
</dbReference>
<dbReference type="EMBL" id="JACIDX010000003">
    <property type="protein sequence ID" value="MBB3953972.1"/>
    <property type="molecule type" value="Genomic_DNA"/>
</dbReference>
<proteinExistence type="predicted"/>
<feature type="chain" id="PRO_5030640461" description="DUF8021 domain-containing protein" evidence="2">
    <location>
        <begin position="27"/>
        <end position="336"/>
    </location>
</feature>
<dbReference type="AlphaFoldDB" id="A0A7W6CDS8"/>
<accession>A0A7W6CDS8</accession>
<evidence type="ECO:0000256" key="2">
    <source>
        <dbReference type="SAM" id="SignalP"/>
    </source>
</evidence>
<dbReference type="RefSeq" id="WP_183623120.1">
    <property type="nucleotide sequence ID" value="NZ_JACIDX010000003.1"/>
</dbReference>
<evidence type="ECO:0000313" key="5">
    <source>
        <dbReference type="Proteomes" id="UP000548867"/>
    </source>
</evidence>
<protein>
    <recommendedName>
        <fullName evidence="3">DUF8021 domain-containing protein</fullName>
    </recommendedName>
</protein>
<evidence type="ECO:0000256" key="1">
    <source>
        <dbReference type="SAM" id="MobiDB-lite"/>
    </source>
</evidence>
<evidence type="ECO:0000259" key="3">
    <source>
        <dbReference type="Pfam" id="PF26061"/>
    </source>
</evidence>
<dbReference type="Proteomes" id="UP000548867">
    <property type="component" value="Unassembled WGS sequence"/>
</dbReference>
<sequence length="336" mass="37309">MTMVTKKSLAGLLGGICLLLPVQASAASPPACNKTCLEQIAATYRKAYLAHDPALAPLAKHVRFTENNVEMPLPDGTWHTVAREIGPALTVSDPLTGQVGIYTSIQQHDVPGFLAIRLKVIGRRITEVEHIISTKRNLSAPPTPIGQVEGFVHNPDLAQPVALAEKSGRRAMVALADGYFTTLENNDGTIRSTRFAPDAKRFENGMEFPEIEKNFRAGRYRFNERVRDREYFLVDEARGIVMSRAFIDHKGVLDNFELTDGTKTRSIFREPQSWSVLELFKIKDGQITAIEATFIQVPYYMRSPWTRYPDRRKGGLTVPPPLPPASPLAASNPPMD</sequence>
<gene>
    <name evidence="4" type="ORF">GGR38_000899</name>
</gene>
<name>A0A7W6CDS8_9SPHN</name>
<organism evidence="4 5">
    <name type="scientific">Novosphingobium sediminicola</name>
    <dbReference type="NCBI Taxonomy" id="563162"/>
    <lineage>
        <taxon>Bacteria</taxon>
        <taxon>Pseudomonadati</taxon>
        <taxon>Pseudomonadota</taxon>
        <taxon>Alphaproteobacteria</taxon>
        <taxon>Sphingomonadales</taxon>
        <taxon>Sphingomonadaceae</taxon>
        <taxon>Novosphingobium</taxon>
    </lineage>
</organism>
<reference evidence="4 5" key="1">
    <citation type="submission" date="2020-08" db="EMBL/GenBank/DDBJ databases">
        <title>Genomic Encyclopedia of Type Strains, Phase IV (KMG-IV): sequencing the most valuable type-strain genomes for metagenomic binning, comparative biology and taxonomic classification.</title>
        <authorList>
            <person name="Goeker M."/>
        </authorList>
    </citation>
    <scope>NUCLEOTIDE SEQUENCE [LARGE SCALE GENOMIC DNA]</scope>
    <source>
        <strain evidence="4 5">DSM 27057</strain>
    </source>
</reference>
<feature type="domain" description="DUF8021" evidence="3">
    <location>
        <begin position="167"/>
        <end position="294"/>
    </location>
</feature>
<feature type="compositionally biased region" description="Low complexity" evidence="1">
    <location>
        <begin position="327"/>
        <end position="336"/>
    </location>
</feature>
<keyword evidence="5" id="KW-1185">Reference proteome</keyword>
<evidence type="ECO:0000313" key="4">
    <source>
        <dbReference type="EMBL" id="MBB3953972.1"/>
    </source>
</evidence>